<evidence type="ECO:0000313" key="3">
    <source>
        <dbReference type="Proteomes" id="UP000636956"/>
    </source>
</evidence>
<evidence type="ECO:0000256" key="1">
    <source>
        <dbReference type="SAM" id="MobiDB-lite"/>
    </source>
</evidence>
<accession>A0A917PTR1</accession>
<gene>
    <name evidence="2" type="ORF">GCM10011372_32350</name>
</gene>
<reference evidence="2" key="1">
    <citation type="journal article" date="2014" name="Int. J. Syst. Evol. Microbiol.">
        <title>Complete genome sequence of Corynebacterium casei LMG S-19264T (=DSM 44701T), isolated from a smear-ripened cheese.</title>
        <authorList>
            <consortium name="US DOE Joint Genome Institute (JGI-PGF)"/>
            <person name="Walter F."/>
            <person name="Albersmeier A."/>
            <person name="Kalinowski J."/>
            <person name="Ruckert C."/>
        </authorList>
    </citation>
    <scope>NUCLEOTIDE SEQUENCE</scope>
    <source>
        <strain evidence="2">CGMCC 1.8984</strain>
    </source>
</reference>
<comment type="caution">
    <text evidence="2">The sequence shown here is derived from an EMBL/GenBank/DDBJ whole genome shotgun (WGS) entry which is preliminary data.</text>
</comment>
<proteinExistence type="predicted"/>
<reference evidence="2" key="2">
    <citation type="submission" date="2020-09" db="EMBL/GenBank/DDBJ databases">
        <authorList>
            <person name="Sun Q."/>
            <person name="Zhou Y."/>
        </authorList>
    </citation>
    <scope>NUCLEOTIDE SEQUENCE</scope>
    <source>
        <strain evidence="2">CGMCC 1.8984</strain>
    </source>
</reference>
<sequence length="101" mass="11142">MEPRDRGGREGAADSDRAQHVGRRIWHGVPASPHVLESARGESGRHVPPGATGMIEHRDRRRAASRSNDGGGFRTLRHATRVRERPAPVAIPAAEVREYPR</sequence>
<keyword evidence="3" id="KW-1185">Reference proteome</keyword>
<feature type="compositionally biased region" description="Basic and acidic residues" evidence="1">
    <location>
        <begin position="1"/>
        <end position="19"/>
    </location>
</feature>
<evidence type="ECO:0000313" key="2">
    <source>
        <dbReference type="EMBL" id="GGJ91378.1"/>
    </source>
</evidence>
<name>A0A917PTR1_9MICO</name>
<dbReference type="AlphaFoldDB" id="A0A917PTR1"/>
<feature type="region of interest" description="Disordered" evidence="1">
    <location>
        <begin position="1"/>
        <end position="53"/>
    </location>
</feature>
<organism evidence="2 3">
    <name type="scientific">Agromyces bauzanensis</name>
    <dbReference type="NCBI Taxonomy" id="1308924"/>
    <lineage>
        <taxon>Bacteria</taxon>
        <taxon>Bacillati</taxon>
        <taxon>Actinomycetota</taxon>
        <taxon>Actinomycetes</taxon>
        <taxon>Micrococcales</taxon>
        <taxon>Microbacteriaceae</taxon>
        <taxon>Agromyces</taxon>
    </lineage>
</organism>
<dbReference type="EMBL" id="BMMD01000024">
    <property type="protein sequence ID" value="GGJ91378.1"/>
    <property type="molecule type" value="Genomic_DNA"/>
</dbReference>
<protein>
    <submittedName>
        <fullName evidence="2">Uncharacterized protein</fullName>
    </submittedName>
</protein>
<dbReference type="Proteomes" id="UP000636956">
    <property type="component" value="Unassembled WGS sequence"/>
</dbReference>